<sequence>MNIEVLKSKLHRATVTQTILDYEGSISIDTELVKKAGMHLWEKVEIFNINNGARLATYIIPGKKGEFCLNGAAARLAQPGDKIIVVSYTWIDEKDADSWQPKIVLLNDDNSVKEIKG</sequence>
<dbReference type="HAMAP" id="MF_00446">
    <property type="entry name" value="PanD"/>
    <property type="match status" value="1"/>
</dbReference>
<dbReference type="GO" id="GO:0006523">
    <property type="term" value="P:alanine biosynthetic process"/>
    <property type="evidence" value="ECO:0007669"/>
    <property type="project" value="InterPro"/>
</dbReference>
<dbReference type="EC" id="4.1.1.11" evidence="9"/>
<organism evidence="14 15">
    <name type="scientific">Treponema ruminis</name>
    <dbReference type="NCBI Taxonomy" id="744515"/>
    <lineage>
        <taxon>Bacteria</taxon>
        <taxon>Pseudomonadati</taxon>
        <taxon>Spirochaetota</taxon>
        <taxon>Spirochaetia</taxon>
        <taxon>Spirochaetales</taxon>
        <taxon>Treponemataceae</taxon>
        <taxon>Treponema</taxon>
    </lineage>
</organism>
<evidence type="ECO:0000313" key="15">
    <source>
        <dbReference type="Proteomes" id="UP000518887"/>
    </source>
</evidence>
<reference evidence="14 15" key="1">
    <citation type="submission" date="2020-08" db="EMBL/GenBank/DDBJ databases">
        <title>Genomic Encyclopedia of Type Strains, Phase IV (KMG-IV): sequencing the most valuable type-strain genomes for metagenomic binning, comparative biology and taxonomic classification.</title>
        <authorList>
            <person name="Goeker M."/>
        </authorList>
    </citation>
    <scope>NUCLEOTIDE SEQUENCE [LARGE SCALE GENOMIC DNA]</scope>
    <source>
        <strain evidence="14 15">DSM 103462</strain>
    </source>
</reference>
<dbReference type="Gene3D" id="2.40.40.20">
    <property type="match status" value="1"/>
</dbReference>
<feature type="modified residue" description="Pyruvic acid (Ser)" evidence="9 12">
    <location>
        <position position="25"/>
    </location>
</feature>
<feature type="binding site" evidence="9 11">
    <location>
        <begin position="71"/>
        <end position="73"/>
    </location>
    <ligand>
        <name>substrate</name>
    </ligand>
</feature>
<dbReference type="Pfam" id="PF02261">
    <property type="entry name" value="Asp_decarbox"/>
    <property type="match status" value="1"/>
</dbReference>
<comment type="subcellular location">
    <subcellularLocation>
        <location evidence="9">Cytoplasm</location>
    </subcellularLocation>
</comment>
<dbReference type="PANTHER" id="PTHR21012">
    <property type="entry name" value="ASPARTATE 1-DECARBOXYLASE"/>
    <property type="match status" value="1"/>
</dbReference>
<dbReference type="UniPathway" id="UPA00028">
    <property type="reaction ID" value="UER00002"/>
</dbReference>
<keyword evidence="3 9" id="KW-0210">Decarboxylase</keyword>
<evidence type="ECO:0000256" key="3">
    <source>
        <dbReference type="ARBA" id="ARBA00022793"/>
    </source>
</evidence>
<keyword evidence="2 9" id="KW-0566">Pantothenate biosynthesis</keyword>
<dbReference type="GO" id="GO:0015940">
    <property type="term" value="P:pantothenate biosynthetic process"/>
    <property type="evidence" value="ECO:0007669"/>
    <property type="project" value="UniProtKB-UniRule"/>
</dbReference>
<dbReference type="SUPFAM" id="SSF50692">
    <property type="entry name" value="ADC-like"/>
    <property type="match status" value="1"/>
</dbReference>
<dbReference type="GO" id="GO:0005829">
    <property type="term" value="C:cytosol"/>
    <property type="evidence" value="ECO:0007669"/>
    <property type="project" value="TreeGrafter"/>
</dbReference>
<keyword evidence="7 9" id="KW-0704">Schiff base</keyword>
<dbReference type="InterPro" id="IPR003190">
    <property type="entry name" value="Asp_decarbox"/>
</dbReference>
<dbReference type="Proteomes" id="UP000518887">
    <property type="component" value="Unassembled WGS sequence"/>
</dbReference>
<comment type="caution">
    <text evidence="14">The sequence shown here is derived from an EMBL/GenBank/DDBJ whole genome shotgun (WGS) entry which is preliminary data.</text>
</comment>
<proteinExistence type="inferred from homology"/>
<keyword evidence="5 9" id="KW-0865">Zymogen</keyword>
<evidence type="ECO:0000256" key="10">
    <source>
        <dbReference type="PIRSR" id="PIRSR006246-1"/>
    </source>
</evidence>
<keyword evidence="6 9" id="KW-0456">Lyase</keyword>
<feature type="active site" description="Proton donor" evidence="9 10">
    <location>
        <position position="58"/>
    </location>
</feature>
<comment type="subunit">
    <text evidence="9">Heterooctamer of four alpha and four beta subunits.</text>
</comment>
<evidence type="ECO:0000256" key="8">
    <source>
        <dbReference type="ARBA" id="ARBA00023317"/>
    </source>
</evidence>
<feature type="chain" id="PRO_5031649276" description="Aspartate 1-decarboxylase beta chain" evidence="9 13">
    <location>
        <begin position="1"/>
        <end position="24"/>
    </location>
</feature>
<evidence type="ECO:0000256" key="6">
    <source>
        <dbReference type="ARBA" id="ARBA00023239"/>
    </source>
</evidence>
<evidence type="ECO:0000256" key="11">
    <source>
        <dbReference type="PIRSR" id="PIRSR006246-2"/>
    </source>
</evidence>
<evidence type="ECO:0000256" key="12">
    <source>
        <dbReference type="PIRSR" id="PIRSR006246-3"/>
    </source>
</evidence>
<feature type="active site" description="Schiff-base intermediate with substrate; via pyruvic acid" evidence="9 10">
    <location>
        <position position="25"/>
    </location>
</feature>
<comment type="pathway">
    <text evidence="9">Cofactor biosynthesis; (R)-pantothenate biosynthesis; beta-alanine from L-aspartate: step 1/1.</text>
</comment>
<dbReference type="GO" id="GO:0004068">
    <property type="term" value="F:aspartate 1-decarboxylase activity"/>
    <property type="evidence" value="ECO:0007669"/>
    <property type="project" value="UniProtKB-UniRule"/>
</dbReference>
<comment type="PTM">
    <text evidence="9 12">Is synthesized initially as an inactive proenzyme, which is activated by self-cleavage at a specific serine bond to produce a beta-subunit with a hydroxyl group at its C-terminus and an alpha-subunit with a pyruvoyl group at its N-terminus.</text>
</comment>
<evidence type="ECO:0000256" key="2">
    <source>
        <dbReference type="ARBA" id="ARBA00022655"/>
    </source>
</evidence>
<evidence type="ECO:0000256" key="4">
    <source>
        <dbReference type="ARBA" id="ARBA00022813"/>
    </source>
</evidence>
<dbReference type="InterPro" id="IPR009010">
    <property type="entry name" value="Asp_de-COase-like_dom_sf"/>
</dbReference>
<dbReference type="NCBIfam" id="TIGR00223">
    <property type="entry name" value="panD"/>
    <property type="match status" value="1"/>
</dbReference>
<protein>
    <recommendedName>
        <fullName evidence="9">Aspartate 1-decarboxylase</fullName>
        <ecNumber evidence="9">4.1.1.11</ecNumber>
    </recommendedName>
    <alternativeName>
        <fullName evidence="9">Aspartate alpha-decarboxylase</fullName>
    </alternativeName>
    <component>
        <recommendedName>
            <fullName evidence="9">Aspartate 1-decarboxylase beta chain</fullName>
        </recommendedName>
    </component>
    <component>
        <recommendedName>
            <fullName evidence="9">Aspartate 1-decarboxylase alpha chain</fullName>
        </recommendedName>
    </component>
</protein>
<comment type="function">
    <text evidence="9">Catalyzes the pyruvoyl-dependent decarboxylation of aspartate to produce beta-alanine.</text>
</comment>
<dbReference type="PANTHER" id="PTHR21012:SF0">
    <property type="entry name" value="ASPARTATE 1-DECARBOXYLASE"/>
    <property type="match status" value="1"/>
</dbReference>
<comment type="cofactor">
    <cofactor evidence="9 10">
        <name>pyruvate</name>
        <dbReference type="ChEBI" id="CHEBI:15361"/>
    </cofactor>
    <text evidence="9 10">Binds 1 pyruvoyl group covalently per subunit.</text>
</comment>
<keyword evidence="4 9" id="KW-0068">Autocatalytic cleavage</keyword>
<dbReference type="RefSeq" id="WP_184661273.1">
    <property type="nucleotide sequence ID" value="NZ_CP031518.1"/>
</dbReference>
<accession>A0A7W8GB89</accession>
<comment type="similarity">
    <text evidence="9">Belongs to the PanD family.</text>
</comment>
<dbReference type="CDD" id="cd06919">
    <property type="entry name" value="Asp_decarbox"/>
    <property type="match status" value="1"/>
</dbReference>
<keyword evidence="15" id="KW-1185">Reference proteome</keyword>
<name>A0A7W8GB89_9SPIR</name>
<feature type="chain" id="PRO_5031649277" description="Aspartate 1-decarboxylase alpha chain" evidence="9 13">
    <location>
        <begin position="25"/>
        <end position="117"/>
    </location>
</feature>
<evidence type="ECO:0000313" key="14">
    <source>
        <dbReference type="EMBL" id="MBB5227235.1"/>
    </source>
</evidence>
<evidence type="ECO:0000256" key="5">
    <source>
        <dbReference type="ARBA" id="ARBA00023145"/>
    </source>
</evidence>
<dbReference type="PIRSF" id="PIRSF006246">
    <property type="entry name" value="Asp_decarbox"/>
    <property type="match status" value="1"/>
</dbReference>
<dbReference type="AlphaFoldDB" id="A0A7W8GB89"/>
<keyword evidence="1 9" id="KW-0963">Cytoplasm</keyword>
<evidence type="ECO:0000256" key="7">
    <source>
        <dbReference type="ARBA" id="ARBA00023270"/>
    </source>
</evidence>
<evidence type="ECO:0000256" key="9">
    <source>
        <dbReference type="HAMAP-Rule" id="MF_00446"/>
    </source>
</evidence>
<evidence type="ECO:0000256" key="1">
    <source>
        <dbReference type="ARBA" id="ARBA00022490"/>
    </source>
</evidence>
<keyword evidence="8 9" id="KW-0670">Pyruvate</keyword>
<comment type="catalytic activity">
    <reaction evidence="9">
        <text>L-aspartate + H(+) = beta-alanine + CO2</text>
        <dbReference type="Rhea" id="RHEA:19497"/>
        <dbReference type="ChEBI" id="CHEBI:15378"/>
        <dbReference type="ChEBI" id="CHEBI:16526"/>
        <dbReference type="ChEBI" id="CHEBI:29991"/>
        <dbReference type="ChEBI" id="CHEBI:57966"/>
        <dbReference type="EC" id="4.1.1.11"/>
    </reaction>
</comment>
<evidence type="ECO:0000256" key="13">
    <source>
        <dbReference type="PIRSR" id="PIRSR006246-5"/>
    </source>
</evidence>
<dbReference type="EMBL" id="JACHFQ010000009">
    <property type="protein sequence ID" value="MBB5227235.1"/>
    <property type="molecule type" value="Genomic_DNA"/>
</dbReference>
<feature type="binding site" evidence="9 11">
    <location>
        <position position="57"/>
    </location>
    <ligand>
        <name>substrate</name>
    </ligand>
</feature>
<gene>
    <name evidence="9" type="primary">panD</name>
    <name evidence="14" type="ORF">HNP76_002633</name>
</gene>